<feature type="chain" id="PRO_5009619161" evidence="8">
    <location>
        <begin position="24"/>
        <end position="1041"/>
    </location>
</feature>
<comment type="similarity">
    <text evidence="2">Belongs to the GDNFR family.</text>
</comment>
<name>A0A1J1IXQ6_9DIPT</name>
<evidence type="ECO:0000259" key="9">
    <source>
        <dbReference type="SMART" id="SM00907"/>
    </source>
</evidence>
<evidence type="ECO:0000256" key="5">
    <source>
        <dbReference type="ARBA" id="ARBA00023136"/>
    </source>
</evidence>
<protein>
    <submittedName>
        <fullName evidence="10">CLUMA_CG017063, isoform A</fullName>
    </submittedName>
</protein>
<feature type="domain" description="GDNF/GAS1" evidence="9">
    <location>
        <begin position="185"/>
        <end position="262"/>
    </location>
</feature>
<evidence type="ECO:0000256" key="7">
    <source>
        <dbReference type="ARBA" id="ARBA00023180"/>
    </source>
</evidence>
<dbReference type="GO" id="GO:0043235">
    <property type="term" value="C:receptor complex"/>
    <property type="evidence" value="ECO:0007669"/>
    <property type="project" value="TreeGrafter"/>
</dbReference>
<proteinExistence type="inferred from homology"/>
<evidence type="ECO:0000313" key="11">
    <source>
        <dbReference type="Proteomes" id="UP000183832"/>
    </source>
</evidence>
<evidence type="ECO:0000256" key="6">
    <source>
        <dbReference type="ARBA" id="ARBA00023170"/>
    </source>
</evidence>
<dbReference type="SMART" id="SM00907">
    <property type="entry name" value="GDNF"/>
    <property type="match status" value="4"/>
</dbReference>
<evidence type="ECO:0000256" key="3">
    <source>
        <dbReference type="ARBA" id="ARBA00022475"/>
    </source>
</evidence>
<evidence type="ECO:0000256" key="4">
    <source>
        <dbReference type="ARBA" id="ARBA00022729"/>
    </source>
</evidence>
<dbReference type="GO" id="GO:0038023">
    <property type="term" value="F:signaling receptor activity"/>
    <property type="evidence" value="ECO:0007669"/>
    <property type="project" value="InterPro"/>
</dbReference>
<dbReference type="PANTHER" id="PTHR10269">
    <property type="entry name" value="GDNF RECEPTOR ALPHA"/>
    <property type="match status" value="1"/>
</dbReference>
<comment type="subcellular location">
    <subcellularLocation>
        <location evidence="1">Cell membrane</location>
    </subcellularLocation>
</comment>
<accession>A0A1J1IXQ6</accession>
<evidence type="ECO:0000256" key="8">
    <source>
        <dbReference type="SAM" id="SignalP"/>
    </source>
</evidence>
<dbReference type="Pfam" id="PF25868">
    <property type="entry name" value="Fn1_3"/>
    <property type="match status" value="1"/>
</dbReference>
<dbReference type="GO" id="GO:0007169">
    <property type="term" value="P:cell surface receptor protein tyrosine kinase signaling pathway"/>
    <property type="evidence" value="ECO:0007669"/>
    <property type="project" value="UniProtKB-ARBA"/>
</dbReference>
<dbReference type="OrthoDB" id="6374728at2759"/>
<keyword evidence="3" id="KW-1003">Cell membrane</keyword>
<organism evidence="10 11">
    <name type="scientific">Clunio marinus</name>
    <dbReference type="NCBI Taxonomy" id="568069"/>
    <lineage>
        <taxon>Eukaryota</taxon>
        <taxon>Metazoa</taxon>
        <taxon>Ecdysozoa</taxon>
        <taxon>Arthropoda</taxon>
        <taxon>Hexapoda</taxon>
        <taxon>Insecta</taxon>
        <taxon>Pterygota</taxon>
        <taxon>Neoptera</taxon>
        <taxon>Endopterygota</taxon>
        <taxon>Diptera</taxon>
        <taxon>Nematocera</taxon>
        <taxon>Chironomoidea</taxon>
        <taxon>Chironomidae</taxon>
        <taxon>Clunio</taxon>
    </lineage>
</organism>
<dbReference type="EMBL" id="CVRI01000060">
    <property type="protein sequence ID" value="CRL03942.1"/>
    <property type="molecule type" value="Genomic_DNA"/>
</dbReference>
<keyword evidence="7" id="KW-0325">Glycoprotein</keyword>
<dbReference type="PANTHER" id="PTHR10269:SF12">
    <property type="entry name" value="GLIAL CELL LINE-DERIVED NEUROTROPHIC FAMILY RECEPTOR-LIKE, ISOFORM E"/>
    <property type="match status" value="1"/>
</dbReference>
<feature type="domain" description="GDNF/GAS1" evidence="9">
    <location>
        <begin position="496"/>
        <end position="576"/>
    </location>
</feature>
<dbReference type="SUPFAM" id="SSF110035">
    <property type="entry name" value="GDNF receptor-like"/>
    <property type="match status" value="4"/>
</dbReference>
<dbReference type="InterPro" id="IPR003438">
    <property type="entry name" value="GDNF_rcpt"/>
</dbReference>
<sequence length="1041" mass="117670">MGRIGSIAYHAFVWLFLVQLHKCSEFPERECCDPIYPLVPELDPLPPALPTTTISSSSSPYGGGSSAGVLTGRSGPNVKIAIAILNCILARQLCFEDPSCSAILEIIPRVCGPVPVACSTVTVTKCQAALRTLQAFPFFRPTCLCKEPGVDPDCNYFKDFLFDHPCGFVLKKEKDPYPVDALPTCNHALSVCQQERRCIKLFEDFKTHCKVRENKCRMEDRDACHEAWTNLRLSPMFGCICPNNHMKRRCDKIFNVVNHNPCVDVLPSALDISSGTSTNSINANYYPSSDWIGEIRPRSRYPYTFPYFLFPPNPQKYSQFSSNNPESSYDLYAQYNPNGTKMHLSRIYNHTMHKFPQHFENVSDINVNRTDDARDGRLRLQTQKELLRDFKNIVRAMGIDENYSRALDENMALIESPLLAPSNSHFRQHYKTALYPYNITSQITQVNGGGGTYATNEQDLTVHGNGDGHFYNVEKQNSDDIETDPESHPIHFQSTCHLALDSCRDESTCSSSLQTVIMHCDIDRCNRNACMESLQHFYRDDTHEDINLDAALCLCRKTPSRYDSCMLAKEKLHPVCAQRPPDSTSTPASNGAIYNPLPACHTVADLCKEDPECRSRLEIYEQSCAVDSVTKKCAGKTNSCRIALLGIMGTPLRTLCACHGSDLQQLYECLGWQRLLWLNPCVGNTSTTSTSSPIRVVIMERERLQTLAPLPPIPEITYHRPIEHEHEHEIESNYIDGQDSYIPSELFDNDNKDEEFYGGVTTEMLEMEMTTHMSTTTTVETTTIPIRYCVVQRPHTVEQYIAEGKSRRLYIMDDQECSELCSCGLETLALSCHALCVPLVPCRTSLAYYSHAAPAYQAFRGRCLCYSGRFICMRPPPGEYKLPGGIFLLLGYSSTDEALLRPHTNLGVQDAVRALQQYVVQHINNQTMCTLSLFNITDENIILSVRLPFDQKMSAIEMLRKEKQHCTSILETISHHINTEYDELSAHRLLSIFKMAEVQIIWPEVNAAAGPKNVMGISLIFTVFMTVYINCRWHSYRLDQT</sequence>
<evidence type="ECO:0000256" key="1">
    <source>
        <dbReference type="ARBA" id="ARBA00004236"/>
    </source>
</evidence>
<dbReference type="Pfam" id="PF02351">
    <property type="entry name" value="GDNF"/>
    <property type="match status" value="3"/>
</dbReference>
<dbReference type="Pfam" id="PF25537">
    <property type="entry name" value="DUF7921"/>
    <property type="match status" value="1"/>
</dbReference>
<keyword evidence="6" id="KW-0675">Receptor</keyword>
<reference evidence="10 11" key="1">
    <citation type="submission" date="2015-04" db="EMBL/GenBank/DDBJ databases">
        <authorList>
            <person name="Syromyatnikov M.Y."/>
            <person name="Popov V.N."/>
        </authorList>
    </citation>
    <scope>NUCLEOTIDE SEQUENCE [LARGE SCALE GENOMIC DNA]</scope>
</reference>
<evidence type="ECO:0000313" key="10">
    <source>
        <dbReference type="EMBL" id="CRL03942.1"/>
    </source>
</evidence>
<dbReference type="STRING" id="568069.A0A1J1IXQ6"/>
<dbReference type="InterPro" id="IPR059035">
    <property type="entry name" value="Fn1_3"/>
</dbReference>
<keyword evidence="11" id="KW-1185">Reference proteome</keyword>
<dbReference type="InterPro" id="IPR016017">
    <property type="entry name" value="GDNF/GAS1"/>
</dbReference>
<feature type="domain" description="GDNF/GAS1" evidence="9">
    <location>
        <begin position="600"/>
        <end position="681"/>
    </location>
</feature>
<gene>
    <name evidence="10" type="ORF">CLUMA_CG017063</name>
</gene>
<dbReference type="AlphaFoldDB" id="A0A1J1IXQ6"/>
<dbReference type="InterPro" id="IPR057681">
    <property type="entry name" value="DUF7921"/>
</dbReference>
<keyword evidence="5" id="KW-0472">Membrane</keyword>
<dbReference type="Proteomes" id="UP000183832">
    <property type="component" value="Unassembled WGS sequence"/>
</dbReference>
<dbReference type="GO" id="GO:0007399">
    <property type="term" value="P:nervous system development"/>
    <property type="evidence" value="ECO:0007669"/>
    <property type="project" value="TreeGrafter"/>
</dbReference>
<feature type="signal peptide" evidence="8">
    <location>
        <begin position="1"/>
        <end position="23"/>
    </location>
</feature>
<keyword evidence="4 8" id="KW-0732">Signal</keyword>
<dbReference type="InterPro" id="IPR037193">
    <property type="entry name" value="GDNF_alpha"/>
</dbReference>
<feature type="domain" description="GDNF/GAS1" evidence="9">
    <location>
        <begin position="87"/>
        <end position="166"/>
    </location>
</feature>
<dbReference type="GO" id="GO:0009897">
    <property type="term" value="C:external side of plasma membrane"/>
    <property type="evidence" value="ECO:0007669"/>
    <property type="project" value="TreeGrafter"/>
</dbReference>
<evidence type="ECO:0000256" key="2">
    <source>
        <dbReference type="ARBA" id="ARBA00005961"/>
    </source>
</evidence>